<accession>A0ABT7US70</accession>
<reference evidence="1 2" key="1">
    <citation type="submission" date="2023-06" db="EMBL/GenBank/DDBJ databases">
        <title>Identification and characterization of horizontal gene transfer across gut microbiota members of farm animals based on homology search.</title>
        <authorList>
            <person name="Schwarzerova J."/>
            <person name="Nykrynova M."/>
            <person name="Jureckova K."/>
            <person name="Cejkova D."/>
            <person name="Rychlik I."/>
        </authorList>
    </citation>
    <scope>NUCLEOTIDE SEQUENCE [LARGE SCALE GENOMIC DNA]</scope>
    <source>
        <strain evidence="1 2">ET340</strain>
    </source>
</reference>
<reference evidence="2" key="2">
    <citation type="submission" date="2023-06" db="EMBL/GenBank/DDBJ databases">
        <title>Identification and characterization of horizontal gene transfer across gut microbiota members of farm animals based on homology search.</title>
        <authorList>
            <person name="Zeman M."/>
            <person name="Kubasova T."/>
            <person name="Jahodarova E."/>
            <person name="Nykrynova M."/>
            <person name="Rychlik I."/>
        </authorList>
    </citation>
    <scope>NUCLEOTIDE SEQUENCE [LARGE SCALE GENOMIC DNA]</scope>
    <source>
        <strain evidence="2">ET340</strain>
    </source>
</reference>
<dbReference type="Proteomes" id="UP001529380">
    <property type="component" value="Unassembled WGS sequence"/>
</dbReference>
<dbReference type="RefSeq" id="WP_087183092.1">
    <property type="nucleotide sequence ID" value="NZ_JAUDCL010000011.1"/>
</dbReference>
<evidence type="ECO:0000313" key="2">
    <source>
        <dbReference type="Proteomes" id="UP001529380"/>
    </source>
</evidence>
<name>A0ABT7US70_9FIRM</name>
<protein>
    <recommendedName>
        <fullName evidence="3">Type II secretion system protein</fullName>
    </recommendedName>
</protein>
<evidence type="ECO:0008006" key="3">
    <source>
        <dbReference type="Google" id="ProtNLM"/>
    </source>
</evidence>
<reference evidence="1 2" key="3">
    <citation type="submission" date="2023-06" db="EMBL/GenBank/DDBJ databases">
        <authorList>
            <person name="Zeman M."/>
            <person name="Kubasova T."/>
            <person name="Jahodarova E."/>
            <person name="Nykrynova M."/>
            <person name="Rychlik I."/>
        </authorList>
    </citation>
    <scope>NUCLEOTIDE SEQUENCE [LARGE SCALE GENOMIC DNA]</scope>
    <source>
        <strain evidence="1 2">ET340</strain>
    </source>
</reference>
<gene>
    <name evidence="1" type="ORF">QUW08_07620</name>
</gene>
<proteinExistence type="predicted"/>
<comment type="caution">
    <text evidence="1">The sequence shown here is derived from an EMBL/GenBank/DDBJ whole genome shotgun (WGS) entry which is preliminary data.</text>
</comment>
<sequence>MKHRKNTAFFIEALLLTLFVLALCTVLVRLFAAARLRSAQAQELTAAQQIAQNVSESFYASDSEEQFWQLLGAADPPADSETLTLTVDSQGRPDPIGTYELELTLEHQPAQAGQTARLTLQLSDSGGQSLFTGSFDRYLPGT</sequence>
<organism evidence="1 2">
    <name type="scientific">Allofournierella massiliensis</name>
    <dbReference type="NCBI Taxonomy" id="1650663"/>
    <lineage>
        <taxon>Bacteria</taxon>
        <taxon>Bacillati</taxon>
        <taxon>Bacillota</taxon>
        <taxon>Clostridia</taxon>
        <taxon>Eubacteriales</taxon>
        <taxon>Oscillospiraceae</taxon>
        <taxon>Allofournierella</taxon>
    </lineage>
</organism>
<dbReference type="EMBL" id="JAUDCL010000011">
    <property type="protein sequence ID" value="MDM8201158.1"/>
    <property type="molecule type" value="Genomic_DNA"/>
</dbReference>
<keyword evidence="2" id="KW-1185">Reference proteome</keyword>
<evidence type="ECO:0000313" key="1">
    <source>
        <dbReference type="EMBL" id="MDM8201158.1"/>
    </source>
</evidence>